<protein>
    <submittedName>
        <fullName evidence="2">Uridine kinase</fullName>
    </submittedName>
</protein>
<name>A0A1W2A3K5_9FIRM</name>
<evidence type="ECO:0000313" key="3">
    <source>
        <dbReference type="Proteomes" id="UP000192790"/>
    </source>
</evidence>
<dbReference type="GO" id="GO:0016301">
    <property type="term" value="F:kinase activity"/>
    <property type="evidence" value="ECO:0007669"/>
    <property type="project" value="UniProtKB-KW"/>
</dbReference>
<dbReference type="Proteomes" id="UP000192790">
    <property type="component" value="Unassembled WGS sequence"/>
</dbReference>
<accession>A0A1W2A3K5</accession>
<evidence type="ECO:0000313" key="2">
    <source>
        <dbReference type="EMBL" id="SMC55329.1"/>
    </source>
</evidence>
<dbReference type="CDD" id="cd02028">
    <property type="entry name" value="UMPK_like"/>
    <property type="match status" value="1"/>
</dbReference>
<dbReference type="AlphaFoldDB" id="A0A1W2A3K5"/>
<dbReference type="Pfam" id="PF00485">
    <property type="entry name" value="PRK"/>
    <property type="match status" value="1"/>
</dbReference>
<dbReference type="Gene3D" id="3.40.50.300">
    <property type="entry name" value="P-loop containing nucleotide triphosphate hydrolases"/>
    <property type="match status" value="1"/>
</dbReference>
<dbReference type="PANTHER" id="PTHR10285">
    <property type="entry name" value="URIDINE KINASE"/>
    <property type="match status" value="1"/>
</dbReference>
<evidence type="ECO:0000259" key="1">
    <source>
        <dbReference type="SMART" id="SM00382"/>
    </source>
</evidence>
<dbReference type="SMART" id="SM00382">
    <property type="entry name" value="AAA"/>
    <property type="match status" value="1"/>
</dbReference>
<dbReference type="OrthoDB" id="9764644at2"/>
<keyword evidence="3" id="KW-1185">Reference proteome</keyword>
<feature type="domain" description="AAA+ ATPase" evidence="1">
    <location>
        <begin position="193"/>
        <end position="434"/>
    </location>
</feature>
<sequence>MLETHLFKERQTVKLGLIKTVQDLFPGETLKTAYSIKDGVFCRLDKSALSEREVRKIGVCLREWVKNDEPIEFLCRKDGYYHYRMGETVVKVLYPADTHASRAEPFSVLPFFPGFIVDFAASGEEKNLLLPERLSSAYDKTQKWLSNIGIELVPDVNAYIESGRSLELISIAEALQEKEISDIADTILKERRSVRVVLITGPSSSGKTTFAQRLSAQLRVNGLRPIPLSLDNYFLNRNMTPRRKDGSYDFESLHALDLKLLQRQVTELIGGETVETPLFDFVTGTRMEKTRPLSMGPSEILLIEGIHALNPELLPAIGRYNLFKIYLGSLFELNVDLMNRVPTTEVRLLRRMVRSVRYRGTSPEETIRQWDAVRAGERKSIFRFAEESDVVFNSSLLYEMHALRPFAEDSLKQIPDDSPFRDTRDRLMNLLDFFQNMDCSKIPFNSILREFIGGSIYFDEE</sequence>
<dbReference type="InterPro" id="IPR003593">
    <property type="entry name" value="AAA+_ATPase"/>
</dbReference>
<dbReference type="PRINTS" id="PR00988">
    <property type="entry name" value="URIDINKINASE"/>
</dbReference>
<proteinExistence type="predicted"/>
<dbReference type="EMBL" id="FWXW01000003">
    <property type="protein sequence ID" value="SMC55329.1"/>
    <property type="molecule type" value="Genomic_DNA"/>
</dbReference>
<dbReference type="InterPro" id="IPR006083">
    <property type="entry name" value="PRK/URK"/>
</dbReference>
<dbReference type="GO" id="GO:0005524">
    <property type="term" value="F:ATP binding"/>
    <property type="evidence" value="ECO:0007669"/>
    <property type="project" value="InterPro"/>
</dbReference>
<reference evidence="2 3" key="1">
    <citation type="submission" date="2017-04" db="EMBL/GenBank/DDBJ databases">
        <authorList>
            <person name="Afonso C.L."/>
            <person name="Miller P.J."/>
            <person name="Scott M.A."/>
            <person name="Spackman E."/>
            <person name="Goraichik I."/>
            <person name="Dimitrov K.M."/>
            <person name="Suarez D.L."/>
            <person name="Swayne D.E."/>
        </authorList>
    </citation>
    <scope>NUCLEOTIDE SEQUENCE [LARGE SCALE GENOMIC DNA]</scope>
    <source>
        <strain evidence="2 3">DSM 12816</strain>
    </source>
</reference>
<dbReference type="SUPFAM" id="SSF52540">
    <property type="entry name" value="P-loop containing nucleoside triphosphate hydrolases"/>
    <property type="match status" value="1"/>
</dbReference>
<dbReference type="RefSeq" id="WP_084234060.1">
    <property type="nucleotide sequence ID" value="NZ_FWXW01000003.1"/>
</dbReference>
<dbReference type="STRING" id="1122930.SAMN02745168_1450"/>
<keyword evidence="2" id="KW-0418">Kinase</keyword>
<dbReference type="InterPro" id="IPR027417">
    <property type="entry name" value="P-loop_NTPase"/>
</dbReference>
<keyword evidence="2" id="KW-0808">Transferase</keyword>
<organism evidence="2 3">
    <name type="scientific">Papillibacter cinnamivorans DSM 12816</name>
    <dbReference type="NCBI Taxonomy" id="1122930"/>
    <lineage>
        <taxon>Bacteria</taxon>
        <taxon>Bacillati</taxon>
        <taxon>Bacillota</taxon>
        <taxon>Clostridia</taxon>
        <taxon>Eubacteriales</taxon>
        <taxon>Oscillospiraceae</taxon>
        <taxon>Papillibacter</taxon>
    </lineage>
</organism>
<gene>
    <name evidence="2" type="ORF">SAMN02745168_1450</name>
</gene>